<proteinExistence type="predicted"/>
<reference evidence="1 2" key="1">
    <citation type="submission" date="2022-08" db="EMBL/GenBank/DDBJ databases">
        <title>Taxonomy of Curtobacterium flaccumfaciens.</title>
        <authorList>
            <person name="Osdaghi E."/>
            <person name="Taghavi S.M."/>
            <person name="Hamidizade M."/>
            <person name="Abachi H."/>
            <person name="Fazliarab A."/>
            <person name="Baeyen S."/>
            <person name="Portier P."/>
            <person name="Van Vaerenbergh J."/>
            <person name="Jacques M.-A."/>
        </authorList>
    </citation>
    <scope>NUCLEOTIDE SEQUENCE [LARGE SCALE GENOMIC DNA]</scope>
    <source>
        <strain evidence="1 2">LMG8786T</strain>
    </source>
</reference>
<keyword evidence="2" id="KW-1185">Reference proteome</keyword>
<gene>
    <name evidence="1" type="ORF">NYQ28_10950</name>
</gene>
<dbReference type="Pfam" id="PF17418">
    <property type="entry name" value="SdpA"/>
    <property type="match status" value="1"/>
</dbReference>
<dbReference type="EMBL" id="JANVAD010000005">
    <property type="protein sequence ID" value="MCS6523083.1"/>
    <property type="molecule type" value="Genomic_DNA"/>
</dbReference>
<organism evidence="1 2">
    <name type="scientific">Curtobacterium citreum</name>
    <dbReference type="NCBI Taxonomy" id="2036"/>
    <lineage>
        <taxon>Bacteria</taxon>
        <taxon>Bacillati</taxon>
        <taxon>Actinomycetota</taxon>
        <taxon>Actinomycetes</taxon>
        <taxon>Micrococcales</taxon>
        <taxon>Microbacteriaceae</taxon>
        <taxon>Curtobacterium</taxon>
    </lineage>
</organism>
<evidence type="ECO:0000313" key="2">
    <source>
        <dbReference type="Proteomes" id="UP001652264"/>
    </source>
</evidence>
<sequence length="138" mass="15191">MMQKVLPQGWAFFTKPADSEALVPYRLADGSAESMSVGEYAEPSNGFGFDRSKRRQGVESAMLLQGIGRSAWQQCDGADVATCAADAPEPVRRANTLPEPTLCGPIAMAAEQITPWKWRDLRDEPRFVTEVVRLEVTC</sequence>
<dbReference type="InterPro" id="IPR023902">
    <property type="entry name" value="Sporulation_SdpA"/>
</dbReference>
<accession>A0ABT2HIH8</accession>
<evidence type="ECO:0000313" key="1">
    <source>
        <dbReference type="EMBL" id="MCS6523083.1"/>
    </source>
</evidence>
<dbReference type="NCBIfam" id="TIGR04034">
    <property type="entry name" value="export_SdpA"/>
    <property type="match status" value="1"/>
</dbReference>
<name>A0ABT2HIH8_9MICO</name>
<dbReference type="Proteomes" id="UP001652264">
    <property type="component" value="Unassembled WGS sequence"/>
</dbReference>
<comment type="caution">
    <text evidence="1">The sequence shown here is derived from an EMBL/GenBank/DDBJ whole genome shotgun (WGS) entry which is preliminary data.</text>
</comment>
<protein>
    <submittedName>
        <fullName evidence="1">SdpA family antimicrobial peptide system protein</fullName>
    </submittedName>
</protein>